<evidence type="ECO:0000313" key="1">
    <source>
        <dbReference type="EMBL" id="KAI9455647.1"/>
    </source>
</evidence>
<dbReference type="Proteomes" id="UP001207468">
    <property type="component" value="Unassembled WGS sequence"/>
</dbReference>
<evidence type="ECO:0000313" key="2">
    <source>
        <dbReference type="Proteomes" id="UP001207468"/>
    </source>
</evidence>
<name>A0ACC0U0D5_9AGAM</name>
<reference evidence="1" key="1">
    <citation type="submission" date="2021-03" db="EMBL/GenBank/DDBJ databases">
        <title>Evolutionary priming and transition to the ectomycorrhizal habit in an iconic lineage of mushroom-forming fungi: is preadaptation a requirement?</title>
        <authorList>
            <consortium name="DOE Joint Genome Institute"/>
            <person name="Looney B.P."/>
            <person name="Miyauchi S."/>
            <person name="Morin E."/>
            <person name="Drula E."/>
            <person name="Courty P.E."/>
            <person name="Chicoki N."/>
            <person name="Fauchery L."/>
            <person name="Kohler A."/>
            <person name="Kuo A."/>
            <person name="LaButti K."/>
            <person name="Pangilinan J."/>
            <person name="Lipzen A."/>
            <person name="Riley R."/>
            <person name="Andreopoulos W."/>
            <person name="He G."/>
            <person name="Johnson J."/>
            <person name="Barry K.W."/>
            <person name="Grigoriev I.V."/>
            <person name="Nagy L."/>
            <person name="Hibbett D."/>
            <person name="Henrissat B."/>
            <person name="Matheny P.B."/>
            <person name="Labbe J."/>
            <person name="Martin A.F."/>
        </authorList>
    </citation>
    <scope>NUCLEOTIDE SEQUENCE</scope>
    <source>
        <strain evidence="1">BPL698</strain>
    </source>
</reference>
<organism evidence="1 2">
    <name type="scientific">Russula earlei</name>
    <dbReference type="NCBI Taxonomy" id="71964"/>
    <lineage>
        <taxon>Eukaryota</taxon>
        <taxon>Fungi</taxon>
        <taxon>Dikarya</taxon>
        <taxon>Basidiomycota</taxon>
        <taxon>Agaricomycotina</taxon>
        <taxon>Agaricomycetes</taxon>
        <taxon>Russulales</taxon>
        <taxon>Russulaceae</taxon>
        <taxon>Russula</taxon>
    </lineage>
</organism>
<dbReference type="EMBL" id="JAGFNK010000247">
    <property type="protein sequence ID" value="KAI9455647.1"/>
    <property type="molecule type" value="Genomic_DNA"/>
</dbReference>
<keyword evidence="2" id="KW-1185">Reference proteome</keyword>
<proteinExistence type="predicted"/>
<accession>A0ACC0U0D5</accession>
<gene>
    <name evidence="1" type="ORF">F5148DRAFT_984692</name>
</gene>
<comment type="caution">
    <text evidence="1">The sequence shown here is derived from an EMBL/GenBank/DDBJ whole genome shotgun (WGS) entry which is preliminary data.</text>
</comment>
<protein>
    <submittedName>
        <fullName evidence="1">Uncharacterized protein</fullName>
    </submittedName>
</protein>
<sequence>MPKGLHLKKTPAEKAERELRKARRGAKKATPRHHLARDAYFDLNGRRPHCSVTGRDEAVDLDPNFLNPGPSTSSRGARGVPVAEDSFHEKLWDALGDDDRLETVGARLNEYAHVPQRWRSVSSQRHMMHGAEDDPALMNDDEYAEWVRIGMWRKRNAAAHWEEQRQQAAHAAAKAEAARTLKVKEEARWRARDERERRRRADARDAYHRRWVGLQDPNSKSADLSFGDIPWPVWDVASDITYLTAEAISGFLFLLKEEGLDDAGRARLRKEELRGTMLRFHPDKFEGRVIPRVKEEERAAVREGANIVTRAVAELMEKQSGGVIT</sequence>